<evidence type="ECO:0000256" key="3">
    <source>
        <dbReference type="ARBA" id="ARBA00022989"/>
    </source>
</evidence>
<dbReference type="KEGG" id="vg:30999367"/>
<proteinExistence type="inferred from homology"/>
<keyword evidence="6 8" id="KW-0675">Receptor</keyword>
<dbReference type="GO" id="GO:0016020">
    <property type="term" value="C:membrane"/>
    <property type="evidence" value="ECO:0007669"/>
    <property type="project" value="UniProtKB-SubCell"/>
</dbReference>
<dbReference type="InterPro" id="IPR017452">
    <property type="entry name" value="GPCR_Rhodpsn_7TM"/>
</dbReference>
<evidence type="ECO:0000256" key="5">
    <source>
        <dbReference type="ARBA" id="ARBA00023136"/>
    </source>
</evidence>
<dbReference type="PROSITE" id="PS00237">
    <property type="entry name" value="G_PROTEIN_RECEP_F1_1"/>
    <property type="match status" value="1"/>
</dbReference>
<evidence type="ECO:0000256" key="1">
    <source>
        <dbReference type="ARBA" id="ARBA00004141"/>
    </source>
</evidence>
<sequence length="322" mass="37032">MTCPPSTTIIFLGQVEDTINIIIMTAAIPMLLMAIITSFLYNRIKKKEGVSYILSLYISDLIMLLNNFFLILNKHKLLLLNVHFCKCIALLYYSVCTYSFTTLAIIATDRYKTLSKRTVIRTMGKSTHFTIMLILAASLMCSAPAVLFVNIVENGSSFGSCALIFHYSQITNMFLVFKIAICLLWGIIPTLILGFFYSVFYKALHNVCKKTYKKTLKFISMLLLSFFIIQIPYILYLIFEIHLYLQRDYTCIWNVQRIAVGTLIRFTPNLHCVSNPLIYAFAASEFREKMLDCVQCKLLNKRKYLRETRPMIVSSIKTQTSS</sequence>
<reference evidence="11" key="1">
    <citation type="submission" date="2016-12" db="EMBL/GenBank/DDBJ databases">
        <title>A murine herpesvirus closely related to ubiquitous human herpesviruses causes T-cell depletion.</title>
        <authorList>
            <person name="Patel S.J."/>
            <person name="Zhao G."/>
            <person name="Penna V.R."/>
            <person name="Park E."/>
            <person name="Lauron E.J."/>
            <person name="Harvey I.B."/>
            <person name="Beatty W.L."/>
            <person name="Plougastel-Douglas B."/>
            <person name="Poursine-Laurent J."/>
            <person name="Fremont D.H."/>
            <person name="Wang D."/>
            <person name="Yokoyama W.M."/>
        </authorList>
    </citation>
    <scope>NUCLEOTIDE SEQUENCE [LARGE SCALE GENOMIC DNA]</scope>
    <source>
        <strain evidence="11">YOK1</strain>
    </source>
</reference>
<keyword evidence="5 9" id="KW-0472">Membrane</keyword>
<dbReference type="PRINTS" id="PR00237">
    <property type="entry name" value="GPCRRHODOPSN"/>
</dbReference>
<feature type="domain" description="G-protein coupled receptors family 1 profile" evidence="10">
    <location>
        <begin position="31"/>
        <end position="279"/>
    </location>
</feature>
<keyword evidence="4 8" id="KW-0297">G-protein coupled receptor</keyword>
<keyword evidence="2 8" id="KW-0812">Transmembrane</keyword>
<evidence type="ECO:0000256" key="7">
    <source>
        <dbReference type="ARBA" id="ARBA00023224"/>
    </source>
</evidence>
<dbReference type="GO" id="GO:0004930">
    <property type="term" value="F:G protein-coupled receptor activity"/>
    <property type="evidence" value="ECO:0007669"/>
    <property type="project" value="UniProtKB-KW"/>
</dbReference>
<keyword evidence="12" id="KW-1185">Reference proteome</keyword>
<evidence type="ECO:0000313" key="11">
    <source>
        <dbReference type="EMBL" id="APZ76241.1"/>
    </source>
</evidence>
<evidence type="ECO:0000256" key="9">
    <source>
        <dbReference type="SAM" id="Phobius"/>
    </source>
</evidence>
<accession>A0A1P8VIS3</accession>
<feature type="transmembrane region" description="Helical" evidence="9">
    <location>
        <begin position="172"/>
        <end position="197"/>
    </location>
</feature>
<feature type="transmembrane region" description="Helical" evidence="9">
    <location>
        <begin position="90"/>
        <end position="108"/>
    </location>
</feature>
<feature type="transmembrane region" description="Helical" evidence="9">
    <location>
        <begin position="218"/>
        <end position="239"/>
    </location>
</feature>
<name>A0A1P8VIS3_9BETA</name>
<dbReference type="PANTHER" id="PTHR10489">
    <property type="entry name" value="CELL ADHESION MOLECULE"/>
    <property type="match status" value="1"/>
</dbReference>
<dbReference type="SUPFAM" id="SSF81321">
    <property type="entry name" value="Family A G protein-coupled receptor-like"/>
    <property type="match status" value="1"/>
</dbReference>
<evidence type="ECO:0000256" key="6">
    <source>
        <dbReference type="ARBA" id="ARBA00023170"/>
    </source>
</evidence>
<dbReference type="EMBL" id="KY355735">
    <property type="protein sequence ID" value="APZ76241.1"/>
    <property type="molecule type" value="Genomic_DNA"/>
</dbReference>
<dbReference type="PROSITE" id="PS50262">
    <property type="entry name" value="G_PROTEIN_RECEP_F1_2"/>
    <property type="match status" value="1"/>
</dbReference>
<feature type="transmembrane region" description="Helical" evidence="9">
    <location>
        <begin position="129"/>
        <end position="152"/>
    </location>
</feature>
<organism evidence="11">
    <name type="scientific">Murid betaherpesvirus 3</name>
    <dbReference type="NCBI Taxonomy" id="2560603"/>
    <lineage>
        <taxon>Viruses</taxon>
        <taxon>Duplodnaviria</taxon>
        <taxon>Heunggongvirae</taxon>
        <taxon>Peploviricota</taxon>
        <taxon>Herviviricetes</taxon>
        <taxon>Herpesvirales</taxon>
        <taxon>Orthoherpesviridae</taxon>
        <taxon>Betaherpesvirinae</taxon>
        <taxon>Roseolovirus</taxon>
        <taxon>Roseolovirus muridbeta3</taxon>
    </lineage>
</organism>
<feature type="transmembrane region" description="Helical" evidence="9">
    <location>
        <begin position="49"/>
        <end position="70"/>
    </location>
</feature>
<dbReference type="Pfam" id="PF00001">
    <property type="entry name" value="7tm_1"/>
    <property type="match status" value="1"/>
</dbReference>
<keyword evidence="7 8" id="KW-0807">Transducer</keyword>
<evidence type="ECO:0000256" key="4">
    <source>
        <dbReference type="ARBA" id="ARBA00023040"/>
    </source>
</evidence>
<dbReference type="InterPro" id="IPR050119">
    <property type="entry name" value="CCR1-9-like"/>
</dbReference>
<gene>
    <name evidence="11" type="primary">ORF26</name>
    <name evidence="11" type="ORF">MRV_0030</name>
</gene>
<comment type="similarity">
    <text evidence="8">Belongs to the G-protein coupled receptor 1 family.</text>
</comment>
<keyword evidence="3 9" id="KW-1133">Transmembrane helix</keyword>
<feature type="transmembrane region" description="Helical" evidence="9">
    <location>
        <begin position="21"/>
        <end position="42"/>
    </location>
</feature>
<evidence type="ECO:0000259" key="10">
    <source>
        <dbReference type="PROSITE" id="PS50262"/>
    </source>
</evidence>
<dbReference type="InterPro" id="IPR000276">
    <property type="entry name" value="GPCR_Rhodpsn"/>
</dbReference>
<dbReference type="Gene3D" id="1.20.1070.10">
    <property type="entry name" value="Rhodopsin 7-helix transmembrane proteins"/>
    <property type="match status" value="1"/>
</dbReference>
<comment type="subcellular location">
    <subcellularLocation>
        <location evidence="1">Membrane</location>
        <topology evidence="1">Multi-pass membrane protein</topology>
    </subcellularLocation>
</comment>
<evidence type="ECO:0000313" key="12">
    <source>
        <dbReference type="Proteomes" id="UP000202182"/>
    </source>
</evidence>
<evidence type="ECO:0000256" key="8">
    <source>
        <dbReference type="RuleBase" id="RU000688"/>
    </source>
</evidence>
<dbReference type="Proteomes" id="UP000202182">
    <property type="component" value="Segment"/>
</dbReference>
<evidence type="ECO:0000256" key="2">
    <source>
        <dbReference type="ARBA" id="ARBA00022692"/>
    </source>
</evidence>
<protein>
    <submittedName>
        <fullName evidence="11">G-protein coupled receptor</fullName>
    </submittedName>
</protein>
<dbReference type="OrthoDB" id="15216at10239"/>
<dbReference type="PANTHER" id="PTHR10489:SF932">
    <property type="entry name" value="G-PROTEIN COUPLED RECEPTORS FAMILY 1 PROFILE DOMAIN-CONTAINING PROTEIN"/>
    <property type="match status" value="1"/>
</dbReference>